<dbReference type="GO" id="GO:0016020">
    <property type="term" value="C:membrane"/>
    <property type="evidence" value="ECO:0007669"/>
    <property type="project" value="UniProtKB-SubCell"/>
</dbReference>
<keyword evidence="4 8" id="KW-0812">Transmembrane</keyword>
<feature type="domain" description="Glycosyltransferase 61 catalytic" evidence="9">
    <location>
        <begin position="272"/>
        <end position="446"/>
    </location>
</feature>
<reference evidence="11" key="3">
    <citation type="submission" date="2015-06" db="UniProtKB">
        <authorList>
            <consortium name="EnsemblMetazoa"/>
        </authorList>
    </citation>
    <scope>IDENTIFICATION</scope>
</reference>
<dbReference type="STRING" id="283909.R7TI98"/>
<comment type="subcellular location">
    <subcellularLocation>
        <location evidence="1">Membrane</location>
        <topology evidence="1">Single-pass membrane protein</topology>
    </subcellularLocation>
</comment>
<evidence type="ECO:0000256" key="4">
    <source>
        <dbReference type="ARBA" id="ARBA00022692"/>
    </source>
</evidence>
<dbReference type="GO" id="GO:0005783">
    <property type="term" value="C:endoplasmic reticulum"/>
    <property type="evidence" value="ECO:0007669"/>
    <property type="project" value="TreeGrafter"/>
</dbReference>
<dbReference type="InterPro" id="IPR049625">
    <property type="entry name" value="Glyco_transf_61_cat"/>
</dbReference>
<name>R7TI98_CAPTE</name>
<feature type="transmembrane region" description="Helical" evidence="8">
    <location>
        <begin position="7"/>
        <end position="25"/>
    </location>
</feature>
<evidence type="ECO:0000313" key="11">
    <source>
        <dbReference type="EnsemblMetazoa" id="CapteP191413"/>
    </source>
</evidence>
<evidence type="ECO:0000256" key="7">
    <source>
        <dbReference type="ARBA" id="ARBA00023180"/>
    </source>
</evidence>
<evidence type="ECO:0000256" key="8">
    <source>
        <dbReference type="SAM" id="Phobius"/>
    </source>
</evidence>
<dbReference type="PANTHER" id="PTHR20961">
    <property type="entry name" value="GLYCOSYLTRANSFERASE"/>
    <property type="match status" value="1"/>
</dbReference>
<dbReference type="EnsemblMetazoa" id="CapteT191413">
    <property type="protein sequence ID" value="CapteP191413"/>
    <property type="gene ID" value="CapteG191413"/>
</dbReference>
<dbReference type="EMBL" id="KB309733">
    <property type="protein sequence ID" value="ELT93454.1"/>
    <property type="molecule type" value="Genomic_DNA"/>
</dbReference>
<dbReference type="Proteomes" id="UP000014760">
    <property type="component" value="Unassembled WGS sequence"/>
</dbReference>
<sequence length="501" mass="57642">MRRSMKQIAMILSLVAMVNFLWILLTIRNHLQAIDTTILLYHNAHDRQDNHNVRLPGPENLNVQRERNERWSSDALERVLLDSSDRLADSVNDMNTSVISWNVVQDPQQISAASKSYFKDIERFPQVKTLTVRYGFTRLSEILPIRTYYNYSSNNCSKLMYPGSTKLVLEAQSHAECTSDFARTLEPVGLRPLIGSLQNGLPPETNVFPDVILSFVHVIQGGYIDNEGIVTSRDVTIRSQGCGMDTVGGKYNPEWTLIDKIFVISERWGEAFFHSLVENLPRLLPWLKYLQENPTIKIHIKSMYHNIIQKVFNISYSRVTAGNIRANLIILPAGIPCGKPAVYPTQLLWYQIHKQLPAIPMEERMNLVLIKRLPRKNRYFAFHKDIHRLLVIEAEKHNMTVVVFDDQHMPSFEDTMLMFNQAFMVVSPHGAGLTNMLFSQPGTILIEGLCRAALNLCFGAMSQVLGFRYYGHFRDDKDCFEYTAEELAVSIRFYLRRRRAL</sequence>
<evidence type="ECO:0000259" key="9">
    <source>
        <dbReference type="Pfam" id="PF04577"/>
    </source>
</evidence>
<evidence type="ECO:0000313" key="10">
    <source>
        <dbReference type="EMBL" id="ELT93454.1"/>
    </source>
</evidence>
<evidence type="ECO:0000313" key="12">
    <source>
        <dbReference type="Proteomes" id="UP000014760"/>
    </source>
</evidence>
<dbReference type="GO" id="GO:0097363">
    <property type="term" value="F:protein O-acetylglucosaminyltransferase activity"/>
    <property type="evidence" value="ECO:0007669"/>
    <property type="project" value="TreeGrafter"/>
</dbReference>
<accession>R7TI98</accession>
<reference evidence="12" key="1">
    <citation type="submission" date="2012-12" db="EMBL/GenBank/DDBJ databases">
        <authorList>
            <person name="Hellsten U."/>
            <person name="Grimwood J."/>
            <person name="Chapman J.A."/>
            <person name="Shapiro H."/>
            <person name="Aerts A."/>
            <person name="Otillar R.P."/>
            <person name="Terry A.Y."/>
            <person name="Boore J.L."/>
            <person name="Simakov O."/>
            <person name="Marletaz F."/>
            <person name="Cho S.-J."/>
            <person name="Edsinger-Gonzales E."/>
            <person name="Havlak P."/>
            <person name="Kuo D.-H."/>
            <person name="Larsson T."/>
            <person name="Lv J."/>
            <person name="Arendt D."/>
            <person name="Savage R."/>
            <person name="Osoegawa K."/>
            <person name="de Jong P."/>
            <person name="Lindberg D.R."/>
            <person name="Seaver E.C."/>
            <person name="Weisblat D.A."/>
            <person name="Putnam N.H."/>
            <person name="Grigoriev I.V."/>
            <person name="Rokhsar D.S."/>
        </authorList>
    </citation>
    <scope>NUCLEOTIDE SEQUENCE</scope>
    <source>
        <strain evidence="12">I ESC-2004</strain>
    </source>
</reference>
<reference evidence="10 12" key="2">
    <citation type="journal article" date="2013" name="Nature">
        <title>Insights into bilaterian evolution from three spiralian genomes.</title>
        <authorList>
            <person name="Simakov O."/>
            <person name="Marletaz F."/>
            <person name="Cho S.J."/>
            <person name="Edsinger-Gonzales E."/>
            <person name="Havlak P."/>
            <person name="Hellsten U."/>
            <person name="Kuo D.H."/>
            <person name="Larsson T."/>
            <person name="Lv J."/>
            <person name="Arendt D."/>
            <person name="Savage R."/>
            <person name="Osoegawa K."/>
            <person name="de Jong P."/>
            <person name="Grimwood J."/>
            <person name="Chapman J.A."/>
            <person name="Shapiro H."/>
            <person name="Aerts A."/>
            <person name="Otillar R.P."/>
            <person name="Terry A.Y."/>
            <person name="Boore J.L."/>
            <person name="Grigoriev I.V."/>
            <person name="Lindberg D.R."/>
            <person name="Seaver E.C."/>
            <person name="Weisblat D.A."/>
            <person name="Putnam N.H."/>
            <person name="Rokhsar D.S."/>
        </authorList>
    </citation>
    <scope>NUCLEOTIDE SEQUENCE</scope>
    <source>
        <strain evidence="10 12">I ESC-2004</strain>
    </source>
</reference>
<keyword evidence="6 8" id="KW-0472">Membrane</keyword>
<dbReference type="OrthoDB" id="2102136at2759"/>
<proteinExistence type="predicted"/>
<evidence type="ECO:0000256" key="1">
    <source>
        <dbReference type="ARBA" id="ARBA00004167"/>
    </source>
</evidence>
<evidence type="ECO:0000256" key="6">
    <source>
        <dbReference type="ARBA" id="ARBA00023136"/>
    </source>
</evidence>
<dbReference type="PANTHER" id="PTHR20961:SF38">
    <property type="entry name" value="PROTEIN O-LINKED-MANNOSE BETA-1,4-N-ACETYLGLUCOSAMINYLTRANSFERASE 2"/>
    <property type="match status" value="1"/>
</dbReference>
<organism evidence="10">
    <name type="scientific">Capitella teleta</name>
    <name type="common">Polychaete worm</name>
    <dbReference type="NCBI Taxonomy" id="283909"/>
    <lineage>
        <taxon>Eukaryota</taxon>
        <taxon>Metazoa</taxon>
        <taxon>Spiralia</taxon>
        <taxon>Lophotrochozoa</taxon>
        <taxon>Annelida</taxon>
        <taxon>Polychaeta</taxon>
        <taxon>Sedentaria</taxon>
        <taxon>Scolecida</taxon>
        <taxon>Capitellidae</taxon>
        <taxon>Capitella</taxon>
    </lineage>
</organism>
<dbReference type="AlphaFoldDB" id="R7TI98"/>
<keyword evidence="12" id="KW-1185">Reference proteome</keyword>
<dbReference type="HOGENOM" id="CLU_032589_1_0_1"/>
<keyword evidence="2" id="KW-0328">Glycosyltransferase</keyword>
<dbReference type="EMBL" id="AMQN01012763">
    <property type="status" value="NOT_ANNOTATED_CDS"/>
    <property type="molecule type" value="Genomic_DNA"/>
</dbReference>
<evidence type="ECO:0000256" key="5">
    <source>
        <dbReference type="ARBA" id="ARBA00022989"/>
    </source>
</evidence>
<gene>
    <name evidence="10" type="ORF">CAPTEDRAFT_191413</name>
</gene>
<keyword evidence="5 8" id="KW-1133">Transmembrane helix</keyword>
<keyword evidence="3" id="KW-0808">Transferase</keyword>
<evidence type="ECO:0000256" key="3">
    <source>
        <dbReference type="ARBA" id="ARBA00022679"/>
    </source>
</evidence>
<protein>
    <recommendedName>
        <fullName evidence="9">Glycosyltransferase 61 catalytic domain-containing protein</fullName>
    </recommendedName>
</protein>
<dbReference type="InterPro" id="IPR007657">
    <property type="entry name" value="Glycosyltransferase_61"/>
</dbReference>
<dbReference type="Pfam" id="PF04577">
    <property type="entry name" value="Glyco_transf_61"/>
    <property type="match status" value="1"/>
</dbReference>
<keyword evidence="7" id="KW-0325">Glycoprotein</keyword>
<dbReference type="GO" id="GO:0035269">
    <property type="term" value="P:protein O-linked glycosylation via mannose"/>
    <property type="evidence" value="ECO:0007669"/>
    <property type="project" value="TreeGrafter"/>
</dbReference>
<evidence type="ECO:0000256" key="2">
    <source>
        <dbReference type="ARBA" id="ARBA00022676"/>
    </source>
</evidence>